<dbReference type="RefSeq" id="WP_289842098.1">
    <property type="nucleotide sequence ID" value="NZ_CATKSH010000010.1"/>
</dbReference>
<keyword evidence="2" id="KW-1185">Reference proteome</keyword>
<dbReference type="Proteomes" id="UP001176960">
    <property type="component" value="Unassembled WGS sequence"/>
</dbReference>
<reference evidence="1" key="1">
    <citation type="submission" date="2023-03" db="EMBL/GenBank/DDBJ databases">
        <authorList>
            <person name="Cleenwerck I."/>
        </authorList>
    </citation>
    <scope>NUCLEOTIDE SEQUENCE</scope>
    <source>
        <strain evidence="1">LMG 32879</strain>
    </source>
</reference>
<name>A0AA35Y3R9_9PROT</name>
<comment type="caution">
    <text evidence="1">The sequence shown here is derived from an EMBL/GenBank/DDBJ whole genome shotgun (WGS) entry which is preliminary data.</text>
</comment>
<proteinExistence type="predicted"/>
<dbReference type="EMBL" id="CATKSH010000010">
    <property type="protein sequence ID" value="CAI9121114.1"/>
    <property type="molecule type" value="Genomic_DNA"/>
</dbReference>
<organism evidence="1 2">
    <name type="scientific">Brytella acorum</name>
    <dbReference type="NCBI Taxonomy" id="2959299"/>
    <lineage>
        <taxon>Bacteria</taxon>
        <taxon>Pseudomonadati</taxon>
        <taxon>Pseudomonadota</taxon>
        <taxon>Alphaproteobacteria</taxon>
        <taxon>Acetobacterales</taxon>
        <taxon>Acetobacteraceae</taxon>
        <taxon>Brytella</taxon>
    </lineage>
</organism>
<accession>A0AA35Y3R9</accession>
<evidence type="ECO:0000313" key="1">
    <source>
        <dbReference type="EMBL" id="CAI9121114.1"/>
    </source>
</evidence>
<gene>
    <name evidence="1" type="ORF">LMG32879_001960</name>
</gene>
<evidence type="ECO:0000313" key="2">
    <source>
        <dbReference type="Proteomes" id="UP001176960"/>
    </source>
</evidence>
<protein>
    <submittedName>
        <fullName evidence="1">Uncharacterized protein</fullName>
    </submittedName>
</protein>
<dbReference type="AlphaFoldDB" id="A0AA35Y3R9"/>
<sequence length="539" mass="56376">MSVNPSQNDPTKPYQDNYSGGSLIKPHALLVTGARVGLPNTDDDHNANGQLYLVGQTDGPDGLGCLICVINSGNALPNTMPGISGGGSSNWANGASGIAEYGDADSPMEYLFEQNLQPVLTLDVASYTAGQIVLKSAMSAAQMARVHYGMYVQTNSVDPTLATPTFSATTSQGGLTFYASIVDHVVDNTHIAVRGWAVPGSGKTGGVPDTSSLDTAWTNFGKAVVGIGSPTNTSHINWVFDYEAGQSWVRNYENEIDLINNSGQDGRVRIRGLTMTYQGNAAPSADSWALNLNTAPMPVDIHMEVGAKSVGIESNAFWFHGNAGVSNQGDTWEMMESAAFAGSAQNMRLVSWLAQDCATAGYGCVSLHQGLIVNGTTGAVSTPQAQIVYDPLLPGHTTNSTGVLGLASFGGIDFSLDGGHPTVPQGNFLVLQPSNWTESSSVAPILQAASASQLNVRDTSGNGITLNTYGLTVGGEADVGTLVSSGNVNVKNGAYFQESLTTPASSTSACIAGEFTDDQNYHYVCVQTNTWKRVALSSF</sequence>